<name>A0A7L7LEU0_9BACT</name>
<dbReference type="GO" id="GO:0005886">
    <property type="term" value="C:plasma membrane"/>
    <property type="evidence" value="ECO:0007669"/>
    <property type="project" value="UniProtKB-SubCell"/>
</dbReference>
<proteinExistence type="predicted"/>
<evidence type="ECO:0000313" key="9">
    <source>
        <dbReference type="Proteomes" id="UP000514509"/>
    </source>
</evidence>
<dbReference type="PANTHER" id="PTHR30572">
    <property type="entry name" value="MEMBRANE COMPONENT OF TRANSPORTER-RELATED"/>
    <property type="match status" value="1"/>
</dbReference>
<keyword evidence="9" id="KW-1185">Reference proteome</keyword>
<feature type="transmembrane region" description="Helical" evidence="6">
    <location>
        <begin position="6"/>
        <end position="26"/>
    </location>
</feature>
<evidence type="ECO:0000259" key="7">
    <source>
        <dbReference type="Pfam" id="PF02687"/>
    </source>
</evidence>
<sequence length="124" mass="13377">MINIASGLSIFISCLGLFGLATLAVARRTKEIGVRKVLGASVTSIVSLLSRDFLKLVLLANVIAWPFASWFMHQWLQDFAYRTPLSWGLFALAGLTAVLVALVAVSFQAIKAAVANPVKSLRSE</sequence>
<keyword evidence="4 6" id="KW-1133">Transmembrane helix</keyword>
<keyword evidence="3 6" id="KW-0812">Transmembrane</keyword>
<feature type="transmembrane region" description="Helical" evidence="6">
    <location>
        <begin position="85"/>
        <end position="110"/>
    </location>
</feature>
<accession>A0A7L7LEU0</accession>
<organism evidence="8 9">
    <name type="scientific">Adhaeribacter radiodurans</name>
    <dbReference type="NCBI Taxonomy" id="2745197"/>
    <lineage>
        <taxon>Bacteria</taxon>
        <taxon>Pseudomonadati</taxon>
        <taxon>Bacteroidota</taxon>
        <taxon>Cytophagia</taxon>
        <taxon>Cytophagales</taxon>
        <taxon>Hymenobacteraceae</taxon>
        <taxon>Adhaeribacter</taxon>
    </lineage>
</organism>
<evidence type="ECO:0000256" key="4">
    <source>
        <dbReference type="ARBA" id="ARBA00022989"/>
    </source>
</evidence>
<dbReference type="InterPro" id="IPR050250">
    <property type="entry name" value="Macrolide_Exporter_MacB"/>
</dbReference>
<protein>
    <recommendedName>
        <fullName evidence="7">ABC3 transporter permease C-terminal domain-containing protein</fullName>
    </recommendedName>
</protein>
<gene>
    <name evidence="8" type="ORF">HUW48_26590</name>
</gene>
<dbReference type="EMBL" id="CP055153">
    <property type="protein sequence ID" value="QMU31376.1"/>
    <property type="molecule type" value="Genomic_DNA"/>
</dbReference>
<keyword evidence="2" id="KW-1003">Cell membrane</keyword>
<keyword evidence="5 6" id="KW-0472">Membrane</keyword>
<reference evidence="8 9" key="2">
    <citation type="submission" date="2020-08" db="EMBL/GenBank/DDBJ databases">
        <title>Adhaeribacter dokdonensis sp. nov., isolated from the rhizosphere of Elymus tsukushiensis, a plant native to the Dokdo Islands, Republic of Korea.</title>
        <authorList>
            <person name="Ghim S.Y."/>
        </authorList>
    </citation>
    <scope>NUCLEOTIDE SEQUENCE [LARGE SCALE GENOMIC DNA]</scope>
    <source>
        <strain evidence="8 9">KUDC8001</strain>
    </source>
</reference>
<dbReference type="Proteomes" id="UP000514509">
    <property type="component" value="Chromosome"/>
</dbReference>
<reference evidence="8 9" key="1">
    <citation type="submission" date="2020-06" db="EMBL/GenBank/DDBJ databases">
        <authorList>
            <person name="Hwang Y.J."/>
        </authorList>
    </citation>
    <scope>NUCLEOTIDE SEQUENCE [LARGE SCALE GENOMIC DNA]</scope>
    <source>
        <strain evidence="8 9">KUDC8001</strain>
    </source>
</reference>
<evidence type="ECO:0000256" key="5">
    <source>
        <dbReference type="ARBA" id="ARBA00023136"/>
    </source>
</evidence>
<feature type="transmembrane region" description="Helical" evidence="6">
    <location>
        <begin position="53"/>
        <end position="73"/>
    </location>
</feature>
<feature type="domain" description="ABC3 transporter permease C-terminal" evidence="7">
    <location>
        <begin position="4"/>
        <end position="116"/>
    </location>
</feature>
<dbReference type="InterPro" id="IPR003838">
    <property type="entry name" value="ABC3_permease_C"/>
</dbReference>
<dbReference type="KEGG" id="add:HUW48_26590"/>
<dbReference type="RefSeq" id="WP_182413811.1">
    <property type="nucleotide sequence ID" value="NZ_CP055153.1"/>
</dbReference>
<dbReference type="GO" id="GO:0022857">
    <property type="term" value="F:transmembrane transporter activity"/>
    <property type="evidence" value="ECO:0007669"/>
    <property type="project" value="TreeGrafter"/>
</dbReference>
<comment type="subcellular location">
    <subcellularLocation>
        <location evidence="1">Cell membrane</location>
        <topology evidence="1">Multi-pass membrane protein</topology>
    </subcellularLocation>
</comment>
<dbReference type="PANTHER" id="PTHR30572:SF18">
    <property type="entry name" value="ABC-TYPE MACROLIDE FAMILY EXPORT SYSTEM PERMEASE COMPONENT 2"/>
    <property type="match status" value="1"/>
</dbReference>
<dbReference type="AlphaFoldDB" id="A0A7L7LEU0"/>
<evidence type="ECO:0000313" key="8">
    <source>
        <dbReference type="EMBL" id="QMU31376.1"/>
    </source>
</evidence>
<evidence type="ECO:0000256" key="1">
    <source>
        <dbReference type="ARBA" id="ARBA00004651"/>
    </source>
</evidence>
<dbReference type="Pfam" id="PF02687">
    <property type="entry name" value="FtsX"/>
    <property type="match status" value="1"/>
</dbReference>
<evidence type="ECO:0000256" key="3">
    <source>
        <dbReference type="ARBA" id="ARBA00022692"/>
    </source>
</evidence>
<evidence type="ECO:0000256" key="6">
    <source>
        <dbReference type="SAM" id="Phobius"/>
    </source>
</evidence>
<evidence type="ECO:0000256" key="2">
    <source>
        <dbReference type="ARBA" id="ARBA00022475"/>
    </source>
</evidence>